<organism evidence="2 3">
    <name type="scientific">Hypholoma sublateritium (strain FD-334 SS-4)</name>
    <dbReference type="NCBI Taxonomy" id="945553"/>
    <lineage>
        <taxon>Eukaryota</taxon>
        <taxon>Fungi</taxon>
        <taxon>Dikarya</taxon>
        <taxon>Basidiomycota</taxon>
        <taxon>Agaricomycotina</taxon>
        <taxon>Agaricomycetes</taxon>
        <taxon>Agaricomycetidae</taxon>
        <taxon>Agaricales</taxon>
        <taxon>Agaricineae</taxon>
        <taxon>Strophariaceae</taxon>
        <taxon>Hypholoma</taxon>
    </lineage>
</organism>
<evidence type="ECO:0000313" key="2">
    <source>
        <dbReference type="EMBL" id="KJA28277.1"/>
    </source>
</evidence>
<keyword evidence="3" id="KW-1185">Reference proteome</keyword>
<proteinExistence type="predicted"/>
<accession>A0A0D2LKL8</accession>
<evidence type="ECO:0000313" key="3">
    <source>
        <dbReference type="Proteomes" id="UP000054270"/>
    </source>
</evidence>
<evidence type="ECO:0000256" key="1">
    <source>
        <dbReference type="SAM" id="MobiDB-lite"/>
    </source>
</evidence>
<name>A0A0D2LKL8_HYPSF</name>
<dbReference type="AlphaFoldDB" id="A0A0D2LKL8"/>
<reference evidence="3" key="1">
    <citation type="submission" date="2014-04" db="EMBL/GenBank/DDBJ databases">
        <title>Evolutionary Origins and Diversification of the Mycorrhizal Mutualists.</title>
        <authorList>
            <consortium name="DOE Joint Genome Institute"/>
            <consortium name="Mycorrhizal Genomics Consortium"/>
            <person name="Kohler A."/>
            <person name="Kuo A."/>
            <person name="Nagy L.G."/>
            <person name="Floudas D."/>
            <person name="Copeland A."/>
            <person name="Barry K.W."/>
            <person name="Cichocki N."/>
            <person name="Veneault-Fourrey C."/>
            <person name="LaButti K."/>
            <person name="Lindquist E.A."/>
            <person name="Lipzen A."/>
            <person name="Lundell T."/>
            <person name="Morin E."/>
            <person name="Murat C."/>
            <person name="Riley R."/>
            <person name="Ohm R."/>
            <person name="Sun H."/>
            <person name="Tunlid A."/>
            <person name="Henrissat B."/>
            <person name="Grigoriev I.V."/>
            <person name="Hibbett D.S."/>
            <person name="Martin F."/>
        </authorList>
    </citation>
    <scope>NUCLEOTIDE SEQUENCE [LARGE SCALE GENOMIC DNA]</scope>
    <source>
        <strain evidence="3">FD-334 SS-4</strain>
    </source>
</reference>
<dbReference type="Proteomes" id="UP000054270">
    <property type="component" value="Unassembled WGS sequence"/>
</dbReference>
<dbReference type="OrthoDB" id="2593559at2759"/>
<feature type="region of interest" description="Disordered" evidence="1">
    <location>
        <begin position="149"/>
        <end position="224"/>
    </location>
</feature>
<dbReference type="EMBL" id="KN817521">
    <property type="protein sequence ID" value="KJA28277.1"/>
    <property type="molecule type" value="Genomic_DNA"/>
</dbReference>
<sequence>MPGVLVLAPYLSSPMSVALGPHRALTSRAAQHRVKKTDLFRQTAVTVSSSITGTVTIDQSLHIAPALLKTLEMPSTLVADLFLGMRPKDAPARRPRAKNLHLEVENGGIDVVLAAASGRSNPDITGSQPALGNVVAVTHAHTYATTTTTQLQPFKTRLRPDERRAQQRRRLVTRSEQRGEQYRVSTASPLPLPADPIGRSPSPRMTATTSNRQRHPSSGGYSAADTLRWPLARHCRDSTRTRIITSAALRMPSLLLKRQPSLRLASTTRLPWLSHSSRERRYPLPRST</sequence>
<protein>
    <submittedName>
        <fullName evidence="2">Uncharacterized protein</fullName>
    </submittedName>
</protein>
<gene>
    <name evidence="2" type="ORF">HYPSUDRAFT_197183</name>
</gene>